<evidence type="ECO:0000313" key="6">
    <source>
        <dbReference type="Proteomes" id="UP001500984"/>
    </source>
</evidence>
<dbReference type="Gene3D" id="1.10.10.10">
    <property type="entry name" value="Winged helix-like DNA-binding domain superfamily/Winged helix DNA-binding domain"/>
    <property type="match status" value="1"/>
</dbReference>
<dbReference type="CDD" id="cd07377">
    <property type="entry name" value="WHTH_GntR"/>
    <property type="match status" value="1"/>
</dbReference>
<keyword evidence="6" id="KW-1185">Reference proteome</keyword>
<protein>
    <submittedName>
        <fullName evidence="5">GntR family transcriptional regulator</fullName>
    </submittedName>
</protein>
<dbReference type="SUPFAM" id="SSF48008">
    <property type="entry name" value="GntR ligand-binding domain-like"/>
    <property type="match status" value="1"/>
</dbReference>
<dbReference type="InterPro" id="IPR036388">
    <property type="entry name" value="WH-like_DNA-bd_sf"/>
</dbReference>
<evidence type="ECO:0000256" key="3">
    <source>
        <dbReference type="ARBA" id="ARBA00023163"/>
    </source>
</evidence>
<dbReference type="Gene3D" id="1.20.120.530">
    <property type="entry name" value="GntR ligand-binding domain-like"/>
    <property type="match status" value="1"/>
</dbReference>
<dbReference type="InterPro" id="IPR000524">
    <property type="entry name" value="Tscrpt_reg_HTH_GntR"/>
</dbReference>
<name>A0ABN2WFC8_9MICO</name>
<feature type="domain" description="HTH gntR-type" evidence="4">
    <location>
        <begin position="5"/>
        <end position="72"/>
    </location>
</feature>
<evidence type="ECO:0000256" key="2">
    <source>
        <dbReference type="ARBA" id="ARBA00023125"/>
    </source>
</evidence>
<reference evidence="5 6" key="1">
    <citation type="journal article" date="2019" name="Int. J. Syst. Evol. Microbiol.">
        <title>The Global Catalogue of Microorganisms (GCM) 10K type strain sequencing project: providing services to taxonomists for standard genome sequencing and annotation.</title>
        <authorList>
            <consortium name="The Broad Institute Genomics Platform"/>
            <consortium name="The Broad Institute Genome Sequencing Center for Infectious Disease"/>
            <person name="Wu L."/>
            <person name="Ma J."/>
        </authorList>
    </citation>
    <scope>NUCLEOTIDE SEQUENCE [LARGE SCALE GENOMIC DNA]</scope>
    <source>
        <strain evidence="5 6">JCM 15900</strain>
    </source>
</reference>
<dbReference type="PANTHER" id="PTHR43537:SF24">
    <property type="entry name" value="GLUCONATE OPERON TRANSCRIPTIONAL REPRESSOR"/>
    <property type="match status" value="1"/>
</dbReference>
<dbReference type="Pfam" id="PF00392">
    <property type="entry name" value="GntR"/>
    <property type="match status" value="1"/>
</dbReference>
<dbReference type="Pfam" id="PF07729">
    <property type="entry name" value="FCD"/>
    <property type="match status" value="1"/>
</dbReference>
<keyword evidence="2" id="KW-0238">DNA-binding</keyword>
<comment type="caution">
    <text evidence="5">The sequence shown here is derived from an EMBL/GenBank/DDBJ whole genome shotgun (WGS) entry which is preliminary data.</text>
</comment>
<evidence type="ECO:0000256" key="1">
    <source>
        <dbReference type="ARBA" id="ARBA00023015"/>
    </source>
</evidence>
<dbReference type="Proteomes" id="UP001500984">
    <property type="component" value="Unassembled WGS sequence"/>
</dbReference>
<proteinExistence type="predicted"/>
<dbReference type="PANTHER" id="PTHR43537">
    <property type="entry name" value="TRANSCRIPTIONAL REGULATOR, GNTR FAMILY"/>
    <property type="match status" value="1"/>
</dbReference>
<gene>
    <name evidence="5" type="ORF">GCM10009823_08100</name>
</gene>
<organism evidence="5 6">
    <name type="scientific">Brevibacterium salitolerans</name>
    <dbReference type="NCBI Taxonomy" id="1403566"/>
    <lineage>
        <taxon>Bacteria</taxon>
        <taxon>Bacillati</taxon>
        <taxon>Actinomycetota</taxon>
        <taxon>Actinomycetes</taxon>
        <taxon>Micrococcales</taxon>
        <taxon>Brevibacteriaceae</taxon>
        <taxon>Brevibacterium</taxon>
    </lineage>
</organism>
<dbReference type="InterPro" id="IPR008920">
    <property type="entry name" value="TF_FadR/GntR_C"/>
</dbReference>
<dbReference type="PROSITE" id="PS50949">
    <property type="entry name" value="HTH_GNTR"/>
    <property type="match status" value="1"/>
</dbReference>
<dbReference type="SMART" id="SM00345">
    <property type="entry name" value="HTH_GNTR"/>
    <property type="match status" value="1"/>
</dbReference>
<dbReference type="EMBL" id="BAAAPZ010000002">
    <property type="protein sequence ID" value="GAA2091171.1"/>
    <property type="molecule type" value="Genomic_DNA"/>
</dbReference>
<dbReference type="SUPFAM" id="SSF46785">
    <property type="entry name" value="Winged helix' DNA-binding domain"/>
    <property type="match status" value="1"/>
</dbReference>
<keyword evidence="3" id="KW-0804">Transcription</keyword>
<dbReference type="SMART" id="SM00895">
    <property type="entry name" value="FCD"/>
    <property type="match status" value="1"/>
</dbReference>
<evidence type="ECO:0000259" key="4">
    <source>
        <dbReference type="PROSITE" id="PS50949"/>
    </source>
</evidence>
<accession>A0ABN2WFC8</accession>
<evidence type="ECO:0000313" key="5">
    <source>
        <dbReference type="EMBL" id="GAA2091171.1"/>
    </source>
</evidence>
<dbReference type="InterPro" id="IPR011711">
    <property type="entry name" value="GntR_C"/>
</dbReference>
<dbReference type="InterPro" id="IPR036390">
    <property type="entry name" value="WH_DNA-bd_sf"/>
</dbReference>
<keyword evidence="1" id="KW-0805">Transcription regulation</keyword>
<sequence length="218" mass="23528">MSAGVPAGERAYRALRDRILEGVDPPGTMLGEAALAADLGMSRTPVRVALARLQDEGWIVVYPKRGALVTGVSPAVAAELADARFVLESTAVDRASPQLRETLAARLAESVEGQREAFRRQDLRGFIDLTLRFHHGFVEAGGSSVLVELYERLADRHRFLLFAAGDRLLARCEEIIAEHQALVEHLRAGDAPAFATALRAHISQVTGERSGGTEDAHG</sequence>